<dbReference type="AlphaFoldDB" id="A0A9P4L6Q9"/>
<reference evidence="2" key="1">
    <citation type="submission" date="2020-01" db="EMBL/GenBank/DDBJ databases">
        <authorList>
            <consortium name="DOE Joint Genome Institute"/>
            <person name="Haridas S."/>
            <person name="Albert R."/>
            <person name="Binder M."/>
            <person name="Bloem J."/>
            <person name="Labutti K."/>
            <person name="Salamov A."/>
            <person name="Andreopoulos B."/>
            <person name="Baker S.E."/>
            <person name="Barry K."/>
            <person name="Bills G."/>
            <person name="Bluhm B.H."/>
            <person name="Cannon C."/>
            <person name="Castanera R."/>
            <person name="Culley D.E."/>
            <person name="Daum C."/>
            <person name="Ezra D."/>
            <person name="Gonzalez J.B."/>
            <person name="Henrissat B."/>
            <person name="Kuo A."/>
            <person name="Liang C."/>
            <person name="Lipzen A."/>
            <person name="Lutzoni F."/>
            <person name="Magnuson J."/>
            <person name="Mondo S."/>
            <person name="Nolan M."/>
            <person name="Ohm R."/>
            <person name="Pangilinan J."/>
            <person name="Park H.-J."/>
            <person name="Ramirez L."/>
            <person name="Alfaro M."/>
            <person name="Sun H."/>
            <person name="Tritt A."/>
            <person name="Yoshinaga Y."/>
            <person name="Zwiers L.-H."/>
            <person name="Turgeon B.G."/>
            <person name="Goodwin S.B."/>
            <person name="Spatafora J.W."/>
            <person name="Crous P.W."/>
            <person name="Grigoriev I.V."/>
        </authorList>
    </citation>
    <scope>NUCLEOTIDE SEQUENCE</scope>
    <source>
        <strain evidence="2">CBS 394.84</strain>
    </source>
</reference>
<keyword evidence="3" id="KW-1185">Reference proteome</keyword>
<gene>
    <name evidence="2" type="ORF">K460DRAFT_160771</name>
</gene>
<evidence type="ECO:0000313" key="2">
    <source>
        <dbReference type="EMBL" id="KAF1844221.1"/>
    </source>
</evidence>
<dbReference type="GeneID" id="63844134"/>
<accession>A0A9P4L6Q9</accession>
<evidence type="ECO:0000313" key="3">
    <source>
        <dbReference type="Proteomes" id="UP000800039"/>
    </source>
</evidence>
<protein>
    <submittedName>
        <fullName evidence="2">Uncharacterized protein</fullName>
    </submittedName>
</protein>
<sequence length="131" mass="14109">MRSTTLSTSLPSCSAVSGRLCKSAAQGGPPAAASVHLVRKTPQKLSGHTAFNPGAMLYSLDCASSALVAVGTPQICDRRRDALSYLGYRMRVPEHGLQPQRQQYKTGLSKKENYRVGKGQSSGTHWTWSSK</sequence>
<proteinExistence type="predicted"/>
<feature type="region of interest" description="Disordered" evidence="1">
    <location>
        <begin position="96"/>
        <end position="131"/>
    </location>
</feature>
<dbReference type="RefSeq" id="XP_040786784.1">
    <property type="nucleotide sequence ID" value="XM_040926882.1"/>
</dbReference>
<evidence type="ECO:0000256" key="1">
    <source>
        <dbReference type="SAM" id="MobiDB-lite"/>
    </source>
</evidence>
<comment type="caution">
    <text evidence="2">The sequence shown here is derived from an EMBL/GenBank/DDBJ whole genome shotgun (WGS) entry which is preliminary data.</text>
</comment>
<organism evidence="2 3">
    <name type="scientific">Cucurbitaria berberidis CBS 394.84</name>
    <dbReference type="NCBI Taxonomy" id="1168544"/>
    <lineage>
        <taxon>Eukaryota</taxon>
        <taxon>Fungi</taxon>
        <taxon>Dikarya</taxon>
        <taxon>Ascomycota</taxon>
        <taxon>Pezizomycotina</taxon>
        <taxon>Dothideomycetes</taxon>
        <taxon>Pleosporomycetidae</taxon>
        <taxon>Pleosporales</taxon>
        <taxon>Pleosporineae</taxon>
        <taxon>Cucurbitariaceae</taxon>
        <taxon>Cucurbitaria</taxon>
    </lineage>
</organism>
<dbReference type="EMBL" id="ML976617">
    <property type="protein sequence ID" value="KAF1844221.1"/>
    <property type="molecule type" value="Genomic_DNA"/>
</dbReference>
<feature type="compositionally biased region" description="Polar residues" evidence="1">
    <location>
        <begin position="119"/>
        <end position="131"/>
    </location>
</feature>
<dbReference type="Proteomes" id="UP000800039">
    <property type="component" value="Unassembled WGS sequence"/>
</dbReference>
<name>A0A9P4L6Q9_9PLEO</name>